<comment type="caution">
    <text evidence="2">The sequence shown here is derived from an EMBL/GenBank/DDBJ whole genome shotgun (WGS) entry which is preliminary data.</text>
</comment>
<proteinExistence type="predicted"/>
<dbReference type="EMBL" id="MZGX01000014">
    <property type="protein sequence ID" value="OPX43856.1"/>
    <property type="molecule type" value="Genomic_DNA"/>
</dbReference>
<evidence type="ECO:0000259" key="1">
    <source>
        <dbReference type="Pfam" id="PF02589"/>
    </source>
</evidence>
<organism evidence="2 3">
    <name type="scientific">Ruminiclostridium hungatei</name>
    <name type="common">Clostridium hungatei</name>
    <dbReference type="NCBI Taxonomy" id="48256"/>
    <lineage>
        <taxon>Bacteria</taxon>
        <taxon>Bacillati</taxon>
        <taxon>Bacillota</taxon>
        <taxon>Clostridia</taxon>
        <taxon>Eubacteriales</taxon>
        <taxon>Oscillospiraceae</taxon>
        <taxon>Ruminiclostridium</taxon>
    </lineage>
</organism>
<sequence>MDLNAKAILDKRIAKTMKNLERNNMQAHYVETRAAAVEKVKELLKDGDTVGVGGAQTLFECGIIDVLRSGNYKFLDRYAEGLTGGQLNQVFIESFSADSYICSANAITENGELYNVDGNSNRVAAICFGPKSVIIIAGRNKLVKNLEAAITRVKTFAAPSNAARLSCRTYCNEKGECMALSQNADEMASGCSSPERICCNYVVSAYQRHKDRIKVILVGEEIGY</sequence>
<dbReference type="PANTHER" id="PTHR36179">
    <property type="entry name" value="LUD_DOM DOMAIN-CONTAINING PROTEIN"/>
    <property type="match status" value="1"/>
</dbReference>
<name>A0A1V4SK38_RUMHU</name>
<dbReference type="InterPro" id="IPR037171">
    <property type="entry name" value="NagB/RpiA_transferase-like"/>
</dbReference>
<dbReference type="AlphaFoldDB" id="A0A1V4SK38"/>
<dbReference type="Gene3D" id="3.40.50.10420">
    <property type="entry name" value="NagB/RpiA/CoA transferase-like"/>
    <property type="match status" value="1"/>
</dbReference>
<dbReference type="PANTHER" id="PTHR36179:SF2">
    <property type="entry name" value="LUD DOMAIN-CONTAINING PROTEIN"/>
    <property type="match status" value="1"/>
</dbReference>
<dbReference type="Pfam" id="PF02589">
    <property type="entry name" value="LUD_dom"/>
    <property type="match status" value="1"/>
</dbReference>
<dbReference type="InterPro" id="IPR003741">
    <property type="entry name" value="LUD_dom"/>
</dbReference>
<reference evidence="2 3" key="1">
    <citation type="submission" date="2017-03" db="EMBL/GenBank/DDBJ databases">
        <title>Genome sequence of Clostridium hungatei DSM 14427.</title>
        <authorList>
            <person name="Poehlein A."/>
            <person name="Daniel R."/>
        </authorList>
    </citation>
    <scope>NUCLEOTIDE SEQUENCE [LARGE SCALE GENOMIC DNA]</scope>
    <source>
        <strain evidence="2 3">DSM 14427</strain>
    </source>
</reference>
<dbReference type="OrthoDB" id="9809147at2"/>
<evidence type="ECO:0000313" key="2">
    <source>
        <dbReference type="EMBL" id="OPX43856.1"/>
    </source>
</evidence>
<dbReference type="InterPro" id="IPR024185">
    <property type="entry name" value="FTHF_cligase-like_sf"/>
</dbReference>
<dbReference type="PIRSF" id="PIRSF020269">
    <property type="entry name" value="DUF1121"/>
    <property type="match status" value="1"/>
</dbReference>
<dbReference type="Proteomes" id="UP000191554">
    <property type="component" value="Unassembled WGS sequence"/>
</dbReference>
<gene>
    <name evidence="2" type="ORF">CLHUN_23380</name>
</gene>
<dbReference type="SUPFAM" id="SSF100950">
    <property type="entry name" value="NagB/RpiA/CoA transferase-like"/>
    <property type="match status" value="1"/>
</dbReference>
<dbReference type="InterPro" id="IPR009501">
    <property type="entry name" value="UCP020269"/>
</dbReference>
<feature type="domain" description="LUD" evidence="1">
    <location>
        <begin position="13"/>
        <end position="218"/>
    </location>
</feature>
<evidence type="ECO:0000313" key="3">
    <source>
        <dbReference type="Proteomes" id="UP000191554"/>
    </source>
</evidence>
<dbReference type="RefSeq" id="WP_080064769.1">
    <property type="nucleotide sequence ID" value="NZ_MZGX01000014.1"/>
</dbReference>
<protein>
    <recommendedName>
        <fullName evidence="1">LUD domain-containing protein</fullName>
    </recommendedName>
</protein>
<keyword evidence="3" id="KW-1185">Reference proteome</keyword>
<dbReference type="STRING" id="48256.CLHUN_23380"/>
<accession>A0A1V4SK38</accession>